<evidence type="ECO:0000256" key="5">
    <source>
        <dbReference type="ARBA" id="ARBA00022741"/>
    </source>
</evidence>
<dbReference type="GO" id="GO:0046167">
    <property type="term" value="P:glycerol-3-phosphate biosynthetic process"/>
    <property type="evidence" value="ECO:0007669"/>
    <property type="project" value="TreeGrafter"/>
</dbReference>
<dbReference type="PANTHER" id="PTHR10196">
    <property type="entry name" value="SUGAR KINASE"/>
    <property type="match status" value="1"/>
</dbReference>
<evidence type="ECO:0000256" key="10">
    <source>
        <dbReference type="ARBA" id="ARBA00052101"/>
    </source>
</evidence>
<proteinExistence type="inferred from homology"/>
<dbReference type="CDD" id="cd07792">
    <property type="entry name" value="ASKHA_NBD_FGGY_GK1-3-like"/>
    <property type="match status" value="1"/>
</dbReference>
<organism evidence="15 16">
    <name type="scientific">Dinothrombium tinctorium</name>
    <dbReference type="NCBI Taxonomy" id="1965070"/>
    <lineage>
        <taxon>Eukaryota</taxon>
        <taxon>Metazoa</taxon>
        <taxon>Ecdysozoa</taxon>
        <taxon>Arthropoda</taxon>
        <taxon>Chelicerata</taxon>
        <taxon>Arachnida</taxon>
        <taxon>Acari</taxon>
        <taxon>Acariformes</taxon>
        <taxon>Trombidiformes</taxon>
        <taxon>Prostigmata</taxon>
        <taxon>Anystina</taxon>
        <taxon>Parasitengona</taxon>
        <taxon>Trombidioidea</taxon>
        <taxon>Trombidiidae</taxon>
        <taxon>Dinothrombium</taxon>
    </lineage>
</organism>
<comment type="catalytic activity">
    <reaction evidence="10">
        <text>glycerol + ATP = sn-glycerol 3-phosphate + ADP + H(+)</text>
        <dbReference type="Rhea" id="RHEA:21644"/>
        <dbReference type="ChEBI" id="CHEBI:15378"/>
        <dbReference type="ChEBI" id="CHEBI:17754"/>
        <dbReference type="ChEBI" id="CHEBI:30616"/>
        <dbReference type="ChEBI" id="CHEBI:57597"/>
        <dbReference type="ChEBI" id="CHEBI:456216"/>
        <dbReference type="EC" id="2.7.1.30"/>
    </reaction>
</comment>
<comment type="similarity">
    <text evidence="2 12">Belongs to the FGGY kinase family.</text>
</comment>
<evidence type="ECO:0000259" key="13">
    <source>
        <dbReference type="Pfam" id="PF00370"/>
    </source>
</evidence>
<evidence type="ECO:0000256" key="1">
    <source>
        <dbReference type="ARBA" id="ARBA00005190"/>
    </source>
</evidence>
<dbReference type="Gene3D" id="3.30.420.40">
    <property type="match status" value="2"/>
</dbReference>
<evidence type="ECO:0000259" key="14">
    <source>
        <dbReference type="Pfam" id="PF02782"/>
    </source>
</evidence>
<keyword evidence="16" id="KW-1185">Reference proteome</keyword>
<keyword evidence="8" id="KW-0067">ATP-binding</keyword>
<dbReference type="InterPro" id="IPR005999">
    <property type="entry name" value="Glycerol_kin"/>
</dbReference>
<protein>
    <recommendedName>
        <fullName evidence="11">Probable glycerol kinase</fullName>
        <ecNumber evidence="3">2.7.1.30</ecNumber>
    </recommendedName>
    <alternativeName>
        <fullName evidence="9">ATP:glycerol 3-phosphotransferase</fullName>
    </alternativeName>
</protein>
<evidence type="ECO:0000256" key="2">
    <source>
        <dbReference type="ARBA" id="ARBA00009156"/>
    </source>
</evidence>
<dbReference type="SUPFAM" id="SSF53067">
    <property type="entry name" value="Actin-like ATPase domain"/>
    <property type="match status" value="2"/>
</dbReference>
<dbReference type="PROSITE" id="PS00445">
    <property type="entry name" value="FGGY_KINASES_2"/>
    <property type="match status" value="1"/>
</dbReference>
<gene>
    <name evidence="15" type="ORF">B4U79_14616</name>
</gene>
<dbReference type="InterPro" id="IPR042018">
    <property type="entry name" value="GK1-3_metazoan-type"/>
</dbReference>
<dbReference type="InterPro" id="IPR043129">
    <property type="entry name" value="ATPase_NBD"/>
</dbReference>
<dbReference type="PIRSF" id="PIRSF000538">
    <property type="entry name" value="GlpK"/>
    <property type="match status" value="1"/>
</dbReference>
<dbReference type="GO" id="GO:0005739">
    <property type="term" value="C:mitochondrion"/>
    <property type="evidence" value="ECO:0007669"/>
    <property type="project" value="TreeGrafter"/>
</dbReference>
<comment type="pathway">
    <text evidence="1">Polyol metabolism; glycerol degradation via glycerol kinase pathway; sn-glycerol 3-phosphate from glycerol: step 1/1.</text>
</comment>
<dbReference type="GO" id="GO:0004370">
    <property type="term" value="F:glycerol kinase activity"/>
    <property type="evidence" value="ECO:0007669"/>
    <property type="project" value="UniProtKB-EC"/>
</dbReference>
<dbReference type="OrthoDB" id="5422795at2759"/>
<dbReference type="NCBIfam" id="NF000756">
    <property type="entry name" value="PRK00047.1"/>
    <property type="match status" value="1"/>
</dbReference>
<dbReference type="Pfam" id="PF02782">
    <property type="entry name" value="FGGY_C"/>
    <property type="match status" value="1"/>
</dbReference>
<dbReference type="GO" id="GO:0006641">
    <property type="term" value="P:triglyceride metabolic process"/>
    <property type="evidence" value="ECO:0007669"/>
    <property type="project" value="TreeGrafter"/>
</dbReference>
<evidence type="ECO:0000256" key="3">
    <source>
        <dbReference type="ARBA" id="ARBA00012099"/>
    </source>
</evidence>
<dbReference type="InterPro" id="IPR018483">
    <property type="entry name" value="Carb_kinase_FGGY_CS"/>
</dbReference>
<dbReference type="Pfam" id="PF00370">
    <property type="entry name" value="FGGY_N"/>
    <property type="match status" value="1"/>
</dbReference>
<feature type="domain" description="Carbohydrate kinase FGGY N-terminal" evidence="13">
    <location>
        <begin position="9"/>
        <end position="258"/>
    </location>
</feature>
<dbReference type="AlphaFoldDB" id="A0A3S3P8P2"/>
<keyword evidence="4 12" id="KW-0808">Transferase</keyword>
<dbReference type="PANTHER" id="PTHR10196:SF69">
    <property type="entry name" value="GLYCEROL KINASE"/>
    <property type="match status" value="1"/>
</dbReference>
<keyword evidence="7" id="KW-0319">Glycerol metabolism</keyword>
<evidence type="ECO:0000256" key="6">
    <source>
        <dbReference type="ARBA" id="ARBA00022777"/>
    </source>
</evidence>
<dbReference type="EMBL" id="NCKU01006471">
    <property type="protein sequence ID" value="RWS03470.1"/>
    <property type="molecule type" value="Genomic_DNA"/>
</dbReference>
<dbReference type="InterPro" id="IPR018485">
    <property type="entry name" value="FGGY_C"/>
</dbReference>
<feature type="domain" description="Carbohydrate kinase FGGY C-terminal" evidence="14">
    <location>
        <begin position="269"/>
        <end position="462"/>
    </location>
</feature>
<dbReference type="InterPro" id="IPR018484">
    <property type="entry name" value="FGGY_N"/>
</dbReference>
<dbReference type="GO" id="GO:0019563">
    <property type="term" value="P:glycerol catabolic process"/>
    <property type="evidence" value="ECO:0007669"/>
    <property type="project" value="UniProtKB-UniPathway"/>
</dbReference>
<dbReference type="FunFam" id="3.30.420.40:FF:000177">
    <property type="entry name" value="Glycerol kinase"/>
    <property type="match status" value="1"/>
</dbReference>
<evidence type="ECO:0000256" key="11">
    <source>
        <dbReference type="ARBA" id="ARBA00071571"/>
    </source>
</evidence>
<accession>A0A3S3P8P2</accession>
<evidence type="ECO:0000256" key="9">
    <source>
        <dbReference type="ARBA" id="ARBA00043149"/>
    </source>
</evidence>
<dbReference type="EC" id="2.7.1.30" evidence="3"/>
<dbReference type="PROSITE" id="PS00933">
    <property type="entry name" value="FGGY_KINASES_1"/>
    <property type="match status" value="1"/>
</dbReference>
<dbReference type="InterPro" id="IPR000577">
    <property type="entry name" value="Carb_kinase_FGGY"/>
</dbReference>
<evidence type="ECO:0000256" key="7">
    <source>
        <dbReference type="ARBA" id="ARBA00022798"/>
    </source>
</evidence>
<evidence type="ECO:0000313" key="16">
    <source>
        <dbReference type="Proteomes" id="UP000285301"/>
    </source>
</evidence>
<keyword evidence="6 12" id="KW-0418">Kinase</keyword>
<evidence type="ECO:0000256" key="8">
    <source>
        <dbReference type="ARBA" id="ARBA00022840"/>
    </source>
</evidence>
<dbReference type="UniPathway" id="UPA00618">
    <property type="reaction ID" value="UER00672"/>
</dbReference>
<dbReference type="NCBIfam" id="TIGR01311">
    <property type="entry name" value="glycerol_kin"/>
    <property type="match status" value="1"/>
</dbReference>
<dbReference type="STRING" id="1965070.A0A3S3P8P2"/>
<sequence>MVLDLGPLIGAIDQGTSSSRFLVFAANSGELITYHQVEIRNICVEEEWVEQDPNEIINSVVETIEKAVEKLHLLGIDVNSIKAIGLCNQRETTVVWDRETGKALHNAIVWLDNRTKSIVDSILDRIPDRNINIFKYKTGLPISTYFSALKLKWLFENVEIVERKCKEGKLMFGTVDSWVLWNLTKNHLIDVSNASRTFLMDIESLQWDEELCDFFQVPMSILPKIVPSSGEFGVIQEGALHGIPITGVIGDQSAALIGQHCLNVGQTKATYGTGCFIMQNIGSGSVKTLLKGLSNEAINSLITTIAFKLGEKPAVYALEGSIAIAGAAVTWMRDNLELVKSYDQVESLAKQVPDAGGVYFVPAFQGLYAPYWDPNASALFIGLSQFTHKSHLMRATLESTAYETADILSLMRASEAGIKVDGGMSCNDLFCQILADINGVDVIRPLMIEATALGAAMLAGYAIGIWDLESKAMHSSELEKHEEAKNGFNEFPRMPLIIDDILKDDLISLSNSKQPEPPKEADIFKPSISEQKREEMIARWKLAVKRSMRWTKI</sequence>
<reference evidence="15 16" key="1">
    <citation type="journal article" date="2018" name="Gigascience">
        <title>Genomes of trombidid mites reveal novel predicted allergens and laterally-transferred genes associated with secondary metabolism.</title>
        <authorList>
            <person name="Dong X."/>
            <person name="Chaisiri K."/>
            <person name="Xia D."/>
            <person name="Armstrong S.D."/>
            <person name="Fang Y."/>
            <person name="Donnelly M.J."/>
            <person name="Kadowaki T."/>
            <person name="McGarry J.W."/>
            <person name="Darby A.C."/>
            <person name="Makepeace B.L."/>
        </authorList>
    </citation>
    <scope>NUCLEOTIDE SEQUENCE [LARGE SCALE GENOMIC DNA]</scope>
    <source>
        <strain evidence="15">UoL-WK</strain>
    </source>
</reference>
<dbReference type="GO" id="GO:0005524">
    <property type="term" value="F:ATP binding"/>
    <property type="evidence" value="ECO:0007669"/>
    <property type="project" value="UniProtKB-KW"/>
</dbReference>
<evidence type="ECO:0000256" key="4">
    <source>
        <dbReference type="ARBA" id="ARBA00022679"/>
    </source>
</evidence>
<evidence type="ECO:0000256" key="12">
    <source>
        <dbReference type="RuleBase" id="RU003733"/>
    </source>
</evidence>
<keyword evidence="5" id="KW-0547">Nucleotide-binding</keyword>
<name>A0A3S3P8P2_9ACAR</name>
<dbReference type="Proteomes" id="UP000285301">
    <property type="component" value="Unassembled WGS sequence"/>
</dbReference>
<evidence type="ECO:0000313" key="15">
    <source>
        <dbReference type="EMBL" id="RWS03470.1"/>
    </source>
</evidence>
<comment type="caution">
    <text evidence="15">The sequence shown here is derived from an EMBL/GenBank/DDBJ whole genome shotgun (WGS) entry which is preliminary data.</text>
</comment>